<evidence type="ECO:0000313" key="1">
    <source>
        <dbReference type="EMBL" id="EUA90933.1"/>
    </source>
</evidence>
<name>A0ABN0R1K2_MYCUL</name>
<keyword evidence="2" id="KW-1185">Reference proteome</keyword>
<comment type="caution">
    <text evidence="1">The sequence shown here is derived from an EMBL/GenBank/DDBJ whole genome shotgun (WGS) entry which is preliminary data.</text>
</comment>
<dbReference type="Proteomes" id="UP000020681">
    <property type="component" value="Unassembled WGS sequence"/>
</dbReference>
<organism evidence="1 2">
    <name type="scientific">Mycobacterium ulcerans str. Harvey</name>
    <dbReference type="NCBI Taxonomy" id="1299332"/>
    <lineage>
        <taxon>Bacteria</taxon>
        <taxon>Bacillati</taxon>
        <taxon>Actinomycetota</taxon>
        <taxon>Actinomycetes</taxon>
        <taxon>Mycobacteriales</taxon>
        <taxon>Mycobacteriaceae</taxon>
        <taxon>Mycobacterium</taxon>
        <taxon>Mycobacterium ulcerans group</taxon>
    </lineage>
</organism>
<sequence>MIEAEAAFCQVCGTATAALARHPAPTMATPLSMWGQQPLPNQQP</sequence>
<reference evidence="1 2" key="1">
    <citation type="submission" date="2014-01" db="EMBL/GenBank/DDBJ databases">
        <authorList>
            <person name="Dobos K."/>
            <person name="Lenaerts A."/>
            <person name="Ordway D."/>
            <person name="DeGroote M.A."/>
            <person name="Parker T."/>
            <person name="Sizemore C."/>
            <person name="Tallon L.J."/>
            <person name="Sadzewicz L.K."/>
            <person name="Sengamalay N."/>
            <person name="Fraser C.M."/>
            <person name="Hine E."/>
            <person name="Shefchek K.A."/>
            <person name="Das S.P."/>
            <person name="Tettelin H."/>
        </authorList>
    </citation>
    <scope>NUCLEOTIDE SEQUENCE [LARGE SCALE GENOMIC DNA]</scope>
    <source>
        <strain evidence="1 2">Harvey</strain>
    </source>
</reference>
<gene>
    <name evidence="1" type="ORF">I551_2685</name>
</gene>
<accession>A0ABN0R1K2</accession>
<dbReference type="EMBL" id="JAOL01000097">
    <property type="protein sequence ID" value="EUA90933.1"/>
    <property type="molecule type" value="Genomic_DNA"/>
</dbReference>
<evidence type="ECO:0000313" key="2">
    <source>
        <dbReference type="Proteomes" id="UP000020681"/>
    </source>
</evidence>
<protein>
    <submittedName>
        <fullName evidence="1">Uncharacterized protein</fullName>
    </submittedName>
</protein>
<proteinExistence type="predicted"/>